<dbReference type="Pfam" id="PF13649">
    <property type="entry name" value="Methyltransf_25"/>
    <property type="match status" value="1"/>
</dbReference>
<keyword evidence="4" id="KW-1185">Reference proteome</keyword>
<evidence type="ECO:0000259" key="2">
    <source>
        <dbReference type="Pfam" id="PF13649"/>
    </source>
</evidence>
<dbReference type="RefSeq" id="WP_280832196.1">
    <property type="nucleotide sequence ID" value="NZ_JARXVE010000003.1"/>
</dbReference>
<reference evidence="3 4" key="1">
    <citation type="submission" date="2023-04" db="EMBL/GenBank/DDBJ databases">
        <title>Forest soil microbial communities from Buena Vista Peninsula, Colon Province, Panama.</title>
        <authorList>
            <person name="Bouskill N."/>
        </authorList>
    </citation>
    <scope>NUCLEOTIDE SEQUENCE [LARGE SCALE GENOMIC DNA]</scope>
    <source>
        <strain evidence="3 4">AC80</strain>
    </source>
</reference>
<dbReference type="PANTHER" id="PTHR43861:SF3">
    <property type="entry name" value="PUTATIVE (AFU_ORTHOLOGUE AFUA_2G14390)-RELATED"/>
    <property type="match status" value="1"/>
</dbReference>
<dbReference type="Proteomes" id="UP001160130">
    <property type="component" value="Unassembled WGS sequence"/>
</dbReference>
<evidence type="ECO:0000313" key="3">
    <source>
        <dbReference type="EMBL" id="MDH6195551.1"/>
    </source>
</evidence>
<dbReference type="InterPro" id="IPR041698">
    <property type="entry name" value="Methyltransf_25"/>
</dbReference>
<sequence>MNDGEFFSAETERQLNERVTSGLDQEFWEERWESARRTTKGRPVVPNWTLTGAAEQLPPGVALDAGCGEGLDAIWLASHGWTVSAVDFIASALQCARVHAERTGAEVARRINWEQADLSVWVPPKGAFDLVSAHYLHGIAERDDLFRRLAAAVRPGGALLIVGHHPSNAEIAGGQMPEAVFFTTADVVKVLDESWSLVTVDDNVPQHEIIDHDGRPRTLRSALVWAQRL</sequence>
<dbReference type="SUPFAM" id="SSF53335">
    <property type="entry name" value="S-adenosyl-L-methionine-dependent methyltransferases"/>
    <property type="match status" value="1"/>
</dbReference>
<feature type="domain" description="Methyltransferase" evidence="2">
    <location>
        <begin position="63"/>
        <end position="157"/>
    </location>
</feature>
<protein>
    <submittedName>
        <fullName evidence="3">2-polyprenyl-3-methyl-5-hydroxy-6-metoxy-1, 4-benzoquinol methylase</fullName>
    </submittedName>
</protein>
<dbReference type="PANTHER" id="PTHR43861">
    <property type="entry name" value="TRANS-ACONITATE 2-METHYLTRANSFERASE-RELATED"/>
    <property type="match status" value="1"/>
</dbReference>
<dbReference type="EMBL" id="JARXVE010000003">
    <property type="protein sequence ID" value="MDH6195551.1"/>
    <property type="molecule type" value="Genomic_DNA"/>
</dbReference>
<evidence type="ECO:0000313" key="4">
    <source>
        <dbReference type="Proteomes" id="UP001160130"/>
    </source>
</evidence>
<name>A0ABT6KXW1_9MYCO</name>
<dbReference type="Gene3D" id="3.40.50.150">
    <property type="entry name" value="Vaccinia Virus protein VP39"/>
    <property type="match status" value="1"/>
</dbReference>
<dbReference type="GO" id="GO:0032259">
    <property type="term" value="P:methylation"/>
    <property type="evidence" value="ECO:0007669"/>
    <property type="project" value="UniProtKB-KW"/>
</dbReference>
<keyword evidence="1" id="KW-0808">Transferase</keyword>
<comment type="caution">
    <text evidence="3">The sequence shown here is derived from an EMBL/GenBank/DDBJ whole genome shotgun (WGS) entry which is preliminary data.</text>
</comment>
<accession>A0ABT6KXW1</accession>
<gene>
    <name evidence="3" type="ORF">M2272_002191</name>
</gene>
<dbReference type="CDD" id="cd02440">
    <property type="entry name" value="AdoMet_MTases"/>
    <property type="match status" value="1"/>
</dbReference>
<keyword evidence="3" id="KW-0489">Methyltransferase</keyword>
<dbReference type="InterPro" id="IPR029063">
    <property type="entry name" value="SAM-dependent_MTases_sf"/>
</dbReference>
<proteinExistence type="predicted"/>
<dbReference type="GO" id="GO:0008168">
    <property type="term" value="F:methyltransferase activity"/>
    <property type="evidence" value="ECO:0007669"/>
    <property type="project" value="UniProtKB-KW"/>
</dbReference>
<organism evidence="3 4">
    <name type="scientific">Mycolicibacterium frederiksbergense</name>
    <dbReference type="NCBI Taxonomy" id="117567"/>
    <lineage>
        <taxon>Bacteria</taxon>
        <taxon>Bacillati</taxon>
        <taxon>Actinomycetota</taxon>
        <taxon>Actinomycetes</taxon>
        <taxon>Mycobacteriales</taxon>
        <taxon>Mycobacteriaceae</taxon>
        <taxon>Mycolicibacterium</taxon>
    </lineage>
</organism>
<evidence type="ECO:0000256" key="1">
    <source>
        <dbReference type="ARBA" id="ARBA00022679"/>
    </source>
</evidence>